<dbReference type="SUPFAM" id="SSF57903">
    <property type="entry name" value="FYVE/PHD zinc finger"/>
    <property type="match status" value="1"/>
</dbReference>
<dbReference type="Pfam" id="PF18701">
    <property type="entry name" value="DUF5641"/>
    <property type="match status" value="1"/>
</dbReference>
<dbReference type="Gene3D" id="3.30.420.10">
    <property type="entry name" value="Ribonuclease H-like superfamily/Ribonuclease H"/>
    <property type="match status" value="1"/>
</dbReference>
<evidence type="ECO:0000256" key="1">
    <source>
        <dbReference type="SAM" id="MobiDB-lite"/>
    </source>
</evidence>
<name>A0AAV2QL19_MEGNR</name>
<organism evidence="3 4">
    <name type="scientific">Meganyctiphanes norvegica</name>
    <name type="common">Northern krill</name>
    <name type="synonym">Thysanopoda norvegica</name>
    <dbReference type="NCBI Taxonomy" id="48144"/>
    <lineage>
        <taxon>Eukaryota</taxon>
        <taxon>Metazoa</taxon>
        <taxon>Ecdysozoa</taxon>
        <taxon>Arthropoda</taxon>
        <taxon>Crustacea</taxon>
        <taxon>Multicrustacea</taxon>
        <taxon>Malacostraca</taxon>
        <taxon>Eumalacostraca</taxon>
        <taxon>Eucarida</taxon>
        <taxon>Euphausiacea</taxon>
        <taxon>Euphausiidae</taxon>
        <taxon>Meganyctiphanes</taxon>
    </lineage>
</organism>
<keyword evidence="4" id="KW-1185">Reference proteome</keyword>
<dbReference type="InterPro" id="IPR001584">
    <property type="entry name" value="Integrase_cat-core"/>
</dbReference>
<feature type="region of interest" description="Disordered" evidence="1">
    <location>
        <begin position="776"/>
        <end position="800"/>
    </location>
</feature>
<dbReference type="InterPro" id="IPR011011">
    <property type="entry name" value="Znf_FYVE_PHD"/>
</dbReference>
<dbReference type="SUPFAM" id="SSF53098">
    <property type="entry name" value="Ribonuclease H-like"/>
    <property type="match status" value="1"/>
</dbReference>
<feature type="domain" description="Integrase catalytic" evidence="2">
    <location>
        <begin position="451"/>
        <end position="628"/>
    </location>
</feature>
<dbReference type="PROSITE" id="PS50994">
    <property type="entry name" value="INTEGRASE"/>
    <property type="match status" value="1"/>
</dbReference>
<accession>A0AAV2QL19</accession>
<dbReference type="Pfam" id="PF05380">
    <property type="entry name" value="Peptidase_A17"/>
    <property type="match status" value="1"/>
</dbReference>
<dbReference type="Proteomes" id="UP001497623">
    <property type="component" value="Unassembled WGS sequence"/>
</dbReference>
<evidence type="ECO:0000313" key="3">
    <source>
        <dbReference type="EMBL" id="CAL4085277.1"/>
    </source>
</evidence>
<dbReference type="AlphaFoldDB" id="A0AAV2QL19"/>
<dbReference type="InterPro" id="IPR013083">
    <property type="entry name" value="Znf_RING/FYVE/PHD"/>
</dbReference>
<feature type="compositionally biased region" description="Polar residues" evidence="1">
    <location>
        <begin position="786"/>
        <end position="800"/>
    </location>
</feature>
<dbReference type="InterPro" id="IPR036397">
    <property type="entry name" value="RNaseH_sf"/>
</dbReference>
<protein>
    <recommendedName>
        <fullName evidence="2">Integrase catalytic domain-containing protein</fullName>
    </recommendedName>
</protein>
<dbReference type="InterPro" id="IPR012337">
    <property type="entry name" value="RNaseH-like_sf"/>
</dbReference>
<evidence type="ECO:0000313" key="4">
    <source>
        <dbReference type="Proteomes" id="UP001497623"/>
    </source>
</evidence>
<dbReference type="GO" id="GO:0003676">
    <property type="term" value="F:nucleic acid binding"/>
    <property type="evidence" value="ECO:0007669"/>
    <property type="project" value="InterPro"/>
</dbReference>
<dbReference type="Gene3D" id="3.30.40.10">
    <property type="entry name" value="Zinc/RING finger domain, C3HC4 (zinc finger)"/>
    <property type="match status" value="1"/>
</dbReference>
<sequence>MFMQKLWKRKLDWDLLFDDLDNLKKEWNKVKQDCQEILKFTFKREIKTGNKMELHIFADASKCSYGAVAYIIIPENDKIAGNAQILMSKGKVTPIKKSEEDTIPKLEILAITLAANLSAFCLEAMREIKFERKIIWSDSKVALAQCSALNNKTSYVHNRVVTIRNLCPKFEIKYVNTKENPADLITRPVSAEKLKHSSLWWKGPDWLTNSKRWKEEEVFQLFPDPSTRVEKEWHTLDHVIENKNTCLVARVDIRESLWKFTEYIKVIRFFAIINRWRKKAKKIPCETSTIKILSRSEFAEAERTAIIAMQKQCFQPEIEMLKKKKDIRNGAFAHLKLYLDEHDIIRCHGRTNDMNLAETNQPILFKYNHPLTILYIRRKHKCFNCSSVTYTLNKIRRDIHMVKLRRQIREILNKCVNCKKLMGRPYKYPENPPLNSYRTTCKNPFDMCGCDYIGPFSVRNITVEEVDKTTQKEHHKIWIVLFSCLVTRAVYLTIIPNRNTESFLGALRELSARHTEPKVMISDNEGAFIGANKVLHEISKNPKTRAVIQQQGIQWKFLPSRASWMGGIWERLVGIVKLELQKMQGKCMFNEYEWRTHLAEVEAVLNERPLTYVSDVGTEPEVVTPKAIMNGCIGDTTLGTDINIEEMFLEMRKYQNQPIALYREKIKIKDQFWTNLKDNYLIALRNSKYKPTNSRRQFCNKNPRVGDVVIIHDDDMRLKWRMGIIHKLIPSTDGLIRSAWVKTTIPKKHINLHRNLCETFRRKAIIHLHPLELNIEDPETDRENNEQSLEVSDSQDGQDINISDTNIETEIEELEEEEWSSCGLEKCLQPSEKTLRWIQCESCKSWIHYGCVGLNENLTYEDSFFACHGCWKPSLPIDIRETEIDPELDFSGFVRDEIGDMTEEVTGRTSRKAADKCRRDMIQKIINKEI</sequence>
<dbReference type="EMBL" id="CAXKWB010006967">
    <property type="protein sequence ID" value="CAL4085277.1"/>
    <property type="molecule type" value="Genomic_DNA"/>
</dbReference>
<dbReference type="InterPro" id="IPR008042">
    <property type="entry name" value="Retrotrans_Pao"/>
</dbReference>
<dbReference type="GO" id="GO:0015074">
    <property type="term" value="P:DNA integration"/>
    <property type="evidence" value="ECO:0007669"/>
    <property type="project" value="InterPro"/>
</dbReference>
<dbReference type="PANTHER" id="PTHR47331">
    <property type="entry name" value="PHD-TYPE DOMAIN-CONTAINING PROTEIN"/>
    <property type="match status" value="1"/>
</dbReference>
<comment type="caution">
    <text evidence="3">The sequence shown here is derived from an EMBL/GenBank/DDBJ whole genome shotgun (WGS) entry which is preliminary data.</text>
</comment>
<gene>
    <name evidence="3" type="ORF">MNOR_LOCUS12634</name>
</gene>
<proteinExistence type="predicted"/>
<reference evidence="3 4" key="1">
    <citation type="submission" date="2024-05" db="EMBL/GenBank/DDBJ databases">
        <authorList>
            <person name="Wallberg A."/>
        </authorList>
    </citation>
    <scope>NUCLEOTIDE SEQUENCE [LARGE SCALE GENOMIC DNA]</scope>
</reference>
<evidence type="ECO:0000259" key="2">
    <source>
        <dbReference type="PROSITE" id="PS50994"/>
    </source>
</evidence>
<dbReference type="InterPro" id="IPR040676">
    <property type="entry name" value="DUF5641"/>
</dbReference>